<proteinExistence type="predicted"/>
<dbReference type="InterPro" id="IPR004095">
    <property type="entry name" value="TGS"/>
</dbReference>
<dbReference type="InterPro" id="IPR027417">
    <property type="entry name" value="P-loop_NTPase"/>
</dbReference>
<feature type="domain" description="OBG-type G" evidence="2">
    <location>
        <begin position="7"/>
        <end position="276"/>
    </location>
</feature>
<organism evidence="3 4">
    <name type="scientific">Saliphagus infecundisoli</name>
    <dbReference type="NCBI Taxonomy" id="1849069"/>
    <lineage>
        <taxon>Archaea</taxon>
        <taxon>Methanobacteriati</taxon>
        <taxon>Methanobacteriota</taxon>
        <taxon>Stenosarchaea group</taxon>
        <taxon>Halobacteria</taxon>
        <taxon>Halobacteriales</taxon>
        <taxon>Natrialbaceae</taxon>
        <taxon>Saliphagus</taxon>
    </lineage>
</organism>
<dbReference type="InterPro" id="IPR031167">
    <property type="entry name" value="G_OBG"/>
</dbReference>
<evidence type="ECO:0000259" key="2">
    <source>
        <dbReference type="PROSITE" id="PS51710"/>
    </source>
</evidence>
<dbReference type="GO" id="GO:0000166">
    <property type="term" value="F:nucleotide binding"/>
    <property type="evidence" value="ECO:0007669"/>
    <property type="project" value="UniProtKB-KW"/>
</dbReference>
<dbReference type="InterPro" id="IPR006073">
    <property type="entry name" value="GTP-bd"/>
</dbReference>
<reference evidence="3 4" key="1">
    <citation type="journal article" date="2019" name="Int. J. Syst. Evol. Microbiol.">
        <title>The Global Catalogue of Microorganisms (GCM) 10K type strain sequencing project: providing services to taxonomists for standard genome sequencing and annotation.</title>
        <authorList>
            <consortium name="The Broad Institute Genomics Platform"/>
            <consortium name="The Broad Institute Genome Sequencing Center for Infectious Disease"/>
            <person name="Wu L."/>
            <person name="Ma J."/>
        </authorList>
    </citation>
    <scope>NUCLEOTIDE SEQUENCE [LARGE SCALE GENOMIC DNA]</scope>
    <source>
        <strain evidence="3 4">CGMCC 1.15824</strain>
    </source>
</reference>
<dbReference type="PANTHER" id="PTHR23305:SF1">
    <property type="entry name" value="OBG-TYPE G DOMAIN-CONTAINING PROTEIN"/>
    <property type="match status" value="1"/>
</dbReference>
<dbReference type="EMBL" id="JBHSJG010000005">
    <property type="protein sequence ID" value="MFC4986532.1"/>
    <property type="molecule type" value="Genomic_DNA"/>
</dbReference>
<evidence type="ECO:0000256" key="1">
    <source>
        <dbReference type="ARBA" id="ARBA00022741"/>
    </source>
</evidence>
<dbReference type="Gene3D" id="1.10.8.470">
    <property type="match status" value="1"/>
</dbReference>
<dbReference type="PROSITE" id="PS51710">
    <property type="entry name" value="G_OBG"/>
    <property type="match status" value="1"/>
</dbReference>
<accession>A0ABD5QA32</accession>
<dbReference type="Gene3D" id="3.40.50.300">
    <property type="entry name" value="P-loop containing nucleotide triphosphate hydrolases"/>
    <property type="match status" value="1"/>
</dbReference>
<gene>
    <name evidence="3" type="ORF">ACFPFO_01810</name>
</gene>
<dbReference type="Proteomes" id="UP001595925">
    <property type="component" value="Unassembled WGS sequence"/>
</dbReference>
<dbReference type="AlphaFoldDB" id="A0ABD5QA32"/>
<dbReference type="PRINTS" id="PR00326">
    <property type="entry name" value="GTP1OBG"/>
</dbReference>
<comment type="caution">
    <text evidence="3">The sequence shown here is derived from an EMBL/GenBank/DDBJ whole genome shotgun (WGS) entry which is preliminary data.</text>
</comment>
<dbReference type="Gene3D" id="3.10.20.30">
    <property type="match status" value="1"/>
</dbReference>
<keyword evidence="4" id="KW-1185">Reference proteome</keyword>
<name>A0ABD5QA32_9EURY</name>
<dbReference type="Pfam" id="PF01926">
    <property type="entry name" value="MMR_HSR1"/>
    <property type="match status" value="1"/>
</dbReference>
<evidence type="ECO:0000313" key="4">
    <source>
        <dbReference type="Proteomes" id="UP001595925"/>
    </source>
</evidence>
<dbReference type="Pfam" id="PF02824">
    <property type="entry name" value="TGS"/>
    <property type="match status" value="1"/>
</dbReference>
<dbReference type="InterPro" id="IPR013646">
    <property type="entry name" value="YGR210-like_G4"/>
</dbReference>
<dbReference type="CDD" id="cd01899">
    <property type="entry name" value="Ygr210"/>
    <property type="match status" value="1"/>
</dbReference>
<dbReference type="NCBIfam" id="NF007171">
    <property type="entry name" value="PRK09602.1"/>
    <property type="match status" value="1"/>
</dbReference>
<dbReference type="PANTHER" id="PTHR23305">
    <property type="entry name" value="OBG GTPASE FAMILY"/>
    <property type="match status" value="1"/>
</dbReference>
<evidence type="ECO:0000313" key="3">
    <source>
        <dbReference type="EMBL" id="MFC4986532.1"/>
    </source>
</evidence>
<dbReference type="SUPFAM" id="SSF52540">
    <property type="entry name" value="P-loop containing nucleoside triphosphate hydrolases"/>
    <property type="match status" value="1"/>
</dbReference>
<dbReference type="InterPro" id="IPR012676">
    <property type="entry name" value="TGS-like"/>
</dbReference>
<dbReference type="InterPro" id="IPR012675">
    <property type="entry name" value="Beta-grasp_dom_sf"/>
</dbReference>
<keyword evidence="1" id="KW-0547">Nucleotide-binding</keyword>
<sequence length="401" mass="43560">MNADRSYRIGLVGKPSVGKSSFFNAATMNDVPEGAYPFTTIDPTVGEAYVRVDCAAPEFDEECTPSVGYCEGGTRFVPTKLVDVAGLIPGAHEGKGLGNQFLSDLNETDVLVHVVDFSGETDIEGEPTEGHDPRDDIDFLEAELDQWYLGVLEKGITRYETGYVTEDDDIEEDLAEQMSAFGITEDGIKRLVRRLGIGFDPDEWDDADRLALAREIRTETKPMVIAANKMDTPEAQANYEEITADSDYDHLSIVPCSAHAERALKSAAEGGAIDYRPGDGEFEITGDLAPDQEAGLERIRDFIEAYGSTGVQDAIERALLDVLGVVPVFPGGANGLGNERGEVLPDCYLLPPESTAEEFAYGLHSDIGEGFLHAIDCRSNRQLGKAYAVESRDVLEVVTTN</sequence>
<dbReference type="RefSeq" id="WP_224828013.1">
    <property type="nucleotide sequence ID" value="NZ_JAIVEF010000003.1"/>
</dbReference>
<protein>
    <submittedName>
        <fullName evidence="3">Redox-regulated ATPase YchF</fullName>
    </submittedName>
</protein>
<dbReference type="SUPFAM" id="SSF81271">
    <property type="entry name" value="TGS-like"/>
    <property type="match status" value="1"/>
</dbReference>
<dbReference type="Pfam" id="PF08438">
    <property type="entry name" value="YGR210-like_G4"/>
    <property type="match status" value="1"/>
</dbReference>